<protein>
    <submittedName>
        <fullName evidence="1">Uncharacterized protein</fullName>
    </submittedName>
</protein>
<name>A0ABY8U6L7_TETOB</name>
<organism evidence="1 2">
    <name type="scientific">Tetradesmus obliquus</name>
    <name type="common">Green alga</name>
    <name type="synonym">Acutodesmus obliquus</name>
    <dbReference type="NCBI Taxonomy" id="3088"/>
    <lineage>
        <taxon>Eukaryota</taxon>
        <taxon>Viridiplantae</taxon>
        <taxon>Chlorophyta</taxon>
        <taxon>core chlorophytes</taxon>
        <taxon>Chlorophyceae</taxon>
        <taxon>CS clade</taxon>
        <taxon>Sphaeropleales</taxon>
        <taxon>Scenedesmaceae</taxon>
        <taxon>Tetradesmus</taxon>
    </lineage>
</organism>
<proteinExistence type="predicted"/>
<reference evidence="1 2" key="1">
    <citation type="submission" date="2023-05" db="EMBL/GenBank/DDBJ databases">
        <title>A 100% complete, gapless, phased diploid assembly of the Scenedesmus obliquus UTEX 3031 genome.</title>
        <authorList>
            <person name="Biondi T.C."/>
            <person name="Hanschen E.R."/>
            <person name="Kwon T."/>
            <person name="Eng W."/>
            <person name="Kruse C.P.S."/>
            <person name="Koehler S.I."/>
            <person name="Kunde Y."/>
            <person name="Gleasner C.D."/>
            <person name="You Mak K.T."/>
            <person name="Polle J."/>
            <person name="Hovde B.T."/>
            <person name="Starkenburg S.R."/>
        </authorList>
    </citation>
    <scope>NUCLEOTIDE SEQUENCE [LARGE SCALE GENOMIC DNA]</scope>
    <source>
        <strain evidence="1 2">DOE0152z</strain>
    </source>
</reference>
<gene>
    <name evidence="1" type="ORF">OEZ85_013929</name>
</gene>
<keyword evidence="2" id="KW-1185">Reference proteome</keyword>
<dbReference type="Proteomes" id="UP001244341">
    <property type="component" value="Chromosome 8b"/>
</dbReference>
<accession>A0ABY8U6L7</accession>
<evidence type="ECO:0000313" key="1">
    <source>
        <dbReference type="EMBL" id="WIA17020.1"/>
    </source>
</evidence>
<dbReference type="EMBL" id="CP126215">
    <property type="protein sequence ID" value="WIA17020.1"/>
    <property type="molecule type" value="Genomic_DNA"/>
</dbReference>
<evidence type="ECO:0000313" key="2">
    <source>
        <dbReference type="Proteomes" id="UP001244341"/>
    </source>
</evidence>
<sequence length="201" mass="23085">MRIRARRFLQPGSLQAQEDWQELQLARQAMGSAPRLQEGRSRVLLWLEKRHRRMRNSWQRKYERLGGRAAVWMVCTVEPWLARVQGRAPEQEQVKKQQDEVKNRRRLSPQEGYSWDVYPTLGAVLEEKLEFESAAARAGQGAVPEADAFEASRLGVGDLQERQKRRAPAAASSARAAAEARALQDMQAALQRRQQWQLVSL</sequence>